<dbReference type="Pfam" id="PF12710">
    <property type="entry name" value="HAD"/>
    <property type="match status" value="1"/>
</dbReference>
<evidence type="ECO:0000256" key="4">
    <source>
        <dbReference type="ARBA" id="ARBA00022842"/>
    </source>
</evidence>
<dbReference type="PANTHER" id="PTHR43344">
    <property type="entry name" value="PHOSPHOSERINE PHOSPHATASE"/>
    <property type="match status" value="1"/>
</dbReference>
<dbReference type="PANTHER" id="PTHR43344:SF13">
    <property type="entry name" value="PHOSPHATASE RV3661-RELATED"/>
    <property type="match status" value="1"/>
</dbReference>
<dbReference type="InterPro" id="IPR036412">
    <property type="entry name" value="HAD-like_sf"/>
</dbReference>
<dbReference type="Gene3D" id="1.20.1440.100">
    <property type="entry name" value="SG protein - dephosphorylation function"/>
    <property type="match status" value="1"/>
</dbReference>
<reference evidence="6" key="1">
    <citation type="journal article" date="2019" name="Int. J. Syst. Evol. Microbiol.">
        <title>The Global Catalogue of Microorganisms (GCM) 10K type strain sequencing project: providing services to taxonomists for standard genome sequencing and annotation.</title>
        <authorList>
            <consortium name="The Broad Institute Genomics Platform"/>
            <consortium name="The Broad Institute Genome Sequencing Center for Infectious Disease"/>
            <person name="Wu L."/>
            <person name="Ma J."/>
        </authorList>
    </citation>
    <scope>NUCLEOTIDE SEQUENCE [LARGE SCALE GENOMIC DNA]</scope>
    <source>
        <strain evidence="6">CGMCC 1.12376</strain>
    </source>
</reference>
<proteinExistence type="inferred from homology"/>
<accession>A0ABW4HLS9</accession>
<dbReference type="InterPro" id="IPR023214">
    <property type="entry name" value="HAD_sf"/>
</dbReference>
<keyword evidence="3 5" id="KW-0378">Hydrolase</keyword>
<organism evidence="5 6">
    <name type="scientific">Oceanobacillus luteolus</name>
    <dbReference type="NCBI Taxonomy" id="1274358"/>
    <lineage>
        <taxon>Bacteria</taxon>
        <taxon>Bacillati</taxon>
        <taxon>Bacillota</taxon>
        <taxon>Bacilli</taxon>
        <taxon>Bacillales</taxon>
        <taxon>Bacillaceae</taxon>
        <taxon>Oceanobacillus</taxon>
    </lineage>
</organism>
<dbReference type="RefSeq" id="WP_379595450.1">
    <property type="nucleotide sequence ID" value="NZ_JBHUDE010000001.1"/>
</dbReference>
<keyword evidence="2" id="KW-0479">Metal-binding</keyword>
<evidence type="ECO:0000256" key="1">
    <source>
        <dbReference type="ARBA" id="ARBA00009184"/>
    </source>
</evidence>
<protein>
    <submittedName>
        <fullName evidence="5">HAD family hydrolase</fullName>
    </submittedName>
</protein>
<dbReference type="EMBL" id="JBHUDE010000001">
    <property type="protein sequence ID" value="MFD1606087.1"/>
    <property type="molecule type" value="Genomic_DNA"/>
</dbReference>
<dbReference type="InterPro" id="IPR050582">
    <property type="entry name" value="HAD-like_SerB"/>
</dbReference>
<dbReference type="NCBIfam" id="TIGR01488">
    <property type="entry name" value="HAD-SF-IB"/>
    <property type="match status" value="1"/>
</dbReference>
<keyword evidence="4" id="KW-0460">Magnesium</keyword>
<keyword evidence="6" id="KW-1185">Reference proteome</keyword>
<dbReference type="Gene3D" id="3.40.50.1000">
    <property type="entry name" value="HAD superfamily/HAD-like"/>
    <property type="match status" value="1"/>
</dbReference>
<comment type="caution">
    <text evidence="5">The sequence shown here is derived from an EMBL/GenBank/DDBJ whole genome shotgun (WGS) entry which is preliminary data.</text>
</comment>
<comment type="similarity">
    <text evidence="1">Belongs to the HAD-like hydrolase superfamily. SerB family.</text>
</comment>
<name>A0ABW4HLS9_9BACI</name>
<evidence type="ECO:0000313" key="5">
    <source>
        <dbReference type="EMBL" id="MFD1606087.1"/>
    </source>
</evidence>
<dbReference type="GO" id="GO:0016787">
    <property type="term" value="F:hydrolase activity"/>
    <property type="evidence" value="ECO:0007669"/>
    <property type="project" value="UniProtKB-KW"/>
</dbReference>
<evidence type="ECO:0000256" key="3">
    <source>
        <dbReference type="ARBA" id="ARBA00022801"/>
    </source>
</evidence>
<sequence length="222" mass="24844">MRLITVEFDGTLFEGDSFKLMFQAGKKEFGLQSWTTIFLGTLQALFLGVTKGKHALRIHFFKAFAKTFKGKSEDELASFFDHLIQGGKGQINQSLVNKIKEHQKHGDEVIILSGALKPFLDALIEELGLTVTTIGTELLYDEKGKCTGATGPVVNGEGKVQAITNWLKVRELDPEQLEIWAYADSESDIPLLYFVDKPIIVNPKNKMREVAEVNHWPIFGES</sequence>
<dbReference type="Proteomes" id="UP001597221">
    <property type="component" value="Unassembled WGS sequence"/>
</dbReference>
<dbReference type="SUPFAM" id="SSF56784">
    <property type="entry name" value="HAD-like"/>
    <property type="match status" value="1"/>
</dbReference>
<evidence type="ECO:0000313" key="6">
    <source>
        <dbReference type="Proteomes" id="UP001597221"/>
    </source>
</evidence>
<gene>
    <name evidence="5" type="ORF">ACFSBH_00075</name>
</gene>
<evidence type="ECO:0000256" key="2">
    <source>
        <dbReference type="ARBA" id="ARBA00022723"/>
    </source>
</evidence>